<dbReference type="InterPro" id="IPR045564">
    <property type="entry name" value="DUF5910"/>
</dbReference>
<organism evidence="3 4">
    <name type="scientific">Aspergillus leporis</name>
    <dbReference type="NCBI Taxonomy" id="41062"/>
    <lineage>
        <taxon>Eukaryota</taxon>
        <taxon>Fungi</taxon>
        <taxon>Dikarya</taxon>
        <taxon>Ascomycota</taxon>
        <taxon>Pezizomycotina</taxon>
        <taxon>Eurotiomycetes</taxon>
        <taxon>Eurotiomycetidae</taxon>
        <taxon>Eurotiales</taxon>
        <taxon>Aspergillaceae</taxon>
        <taxon>Aspergillus</taxon>
        <taxon>Aspergillus subgen. Circumdati</taxon>
    </lineage>
</organism>
<evidence type="ECO:0000256" key="1">
    <source>
        <dbReference type="SAM" id="MobiDB-lite"/>
    </source>
</evidence>
<feature type="signal peptide" evidence="2">
    <location>
        <begin position="1"/>
        <end position="21"/>
    </location>
</feature>
<sequence>MMLSGAKFMALALTLASSVVALPVEARDTNIWIGYRRVHPDQAKIYNDLGTLNYDRKPIGIQLGDGVYTGQTRDGWLANPTYWYCLISAEQSKFDPVSKAWIPHNAGGKTLWHNEKNINDYIKGLDSKWDPLKTLRLGPIEGLETEGQMVIPPALIGGKKKGDLGPMGIRVTCTAPDKKPPNNKIDYGSWKNVKGSRQ</sequence>
<dbReference type="Pfam" id="PF19287">
    <property type="entry name" value="DUF5910"/>
    <property type="match status" value="1"/>
</dbReference>
<keyword evidence="2" id="KW-0732">Signal</keyword>
<proteinExistence type="predicted"/>
<evidence type="ECO:0000256" key="2">
    <source>
        <dbReference type="SAM" id="SignalP"/>
    </source>
</evidence>
<gene>
    <name evidence="3" type="ORF">BDV29DRAFT_81113</name>
</gene>
<feature type="chain" id="PRO_5024935878" evidence="2">
    <location>
        <begin position="22"/>
        <end position="198"/>
    </location>
</feature>
<dbReference type="AlphaFoldDB" id="A0A5N5WH88"/>
<protein>
    <submittedName>
        <fullName evidence="3">Uncharacterized protein</fullName>
    </submittedName>
</protein>
<dbReference type="Proteomes" id="UP000326565">
    <property type="component" value="Unassembled WGS sequence"/>
</dbReference>
<evidence type="ECO:0000313" key="4">
    <source>
        <dbReference type="Proteomes" id="UP000326565"/>
    </source>
</evidence>
<accession>A0A5N5WH88</accession>
<dbReference type="EMBL" id="ML732446">
    <property type="protein sequence ID" value="KAB8067778.1"/>
    <property type="molecule type" value="Genomic_DNA"/>
</dbReference>
<dbReference type="OrthoDB" id="4540223at2759"/>
<feature type="region of interest" description="Disordered" evidence="1">
    <location>
        <begin position="175"/>
        <end position="198"/>
    </location>
</feature>
<name>A0A5N5WH88_9EURO</name>
<evidence type="ECO:0000313" key="3">
    <source>
        <dbReference type="EMBL" id="KAB8067778.1"/>
    </source>
</evidence>
<reference evidence="3 4" key="1">
    <citation type="submission" date="2019-04" db="EMBL/GenBank/DDBJ databases">
        <title>Friends and foes A comparative genomics study of 23 Aspergillus species from section Flavi.</title>
        <authorList>
            <consortium name="DOE Joint Genome Institute"/>
            <person name="Kjaerbolling I."/>
            <person name="Vesth T."/>
            <person name="Frisvad J.C."/>
            <person name="Nybo J.L."/>
            <person name="Theobald S."/>
            <person name="Kildgaard S."/>
            <person name="Isbrandt T."/>
            <person name="Kuo A."/>
            <person name="Sato A."/>
            <person name="Lyhne E.K."/>
            <person name="Kogle M.E."/>
            <person name="Wiebenga A."/>
            <person name="Kun R.S."/>
            <person name="Lubbers R.J."/>
            <person name="Makela M.R."/>
            <person name="Barry K."/>
            <person name="Chovatia M."/>
            <person name="Clum A."/>
            <person name="Daum C."/>
            <person name="Haridas S."/>
            <person name="He G."/>
            <person name="LaButti K."/>
            <person name="Lipzen A."/>
            <person name="Mondo S."/>
            <person name="Riley R."/>
            <person name="Salamov A."/>
            <person name="Simmons B.A."/>
            <person name="Magnuson J.K."/>
            <person name="Henrissat B."/>
            <person name="Mortensen U.H."/>
            <person name="Larsen T.O."/>
            <person name="Devries R.P."/>
            <person name="Grigoriev I.V."/>
            <person name="Machida M."/>
            <person name="Baker S.E."/>
            <person name="Andersen M.R."/>
        </authorList>
    </citation>
    <scope>NUCLEOTIDE SEQUENCE [LARGE SCALE GENOMIC DNA]</scope>
    <source>
        <strain evidence="3 4">CBS 151.66</strain>
    </source>
</reference>
<keyword evidence="4" id="KW-1185">Reference proteome</keyword>